<dbReference type="EMBL" id="AK065012">
    <property type="protein sequence ID" value="BAG89324.1"/>
    <property type="molecule type" value="mRNA"/>
</dbReference>
<accession>B7EAC7</accession>
<evidence type="ECO:0000256" key="1">
    <source>
        <dbReference type="SAM" id="MobiDB-lite"/>
    </source>
</evidence>
<organism evidence="2">
    <name type="scientific">Oryza sativa subsp. japonica</name>
    <name type="common">Rice</name>
    <dbReference type="NCBI Taxonomy" id="39947"/>
    <lineage>
        <taxon>Eukaryota</taxon>
        <taxon>Viridiplantae</taxon>
        <taxon>Streptophyta</taxon>
        <taxon>Embryophyta</taxon>
        <taxon>Tracheophyta</taxon>
        <taxon>Spermatophyta</taxon>
        <taxon>Magnoliopsida</taxon>
        <taxon>Liliopsida</taxon>
        <taxon>Poales</taxon>
        <taxon>Poaceae</taxon>
        <taxon>BOP clade</taxon>
        <taxon>Oryzoideae</taxon>
        <taxon>Oryzeae</taxon>
        <taxon>Oryzinae</taxon>
        <taxon>Oryza</taxon>
        <taxon>Oryza sativa</taxon>
    </lineage>
</organism>
<evidence type="ECO:0000313" key="2">
    <source>
        <dbReference type="EMBL" id="BAG89324.1"/>
    </source>
</evidence>
<reference evidence="2" key="1">
    <citation type="journal article" date="2003" name="Science">
        <title>Collection, Mapping, and Annotation of Over 28,000 cDNA Clones from japonica Rice.</title>
        <authorList>
            <person name="Kikuchi S."/>
            <person name="Satoh K."/>
            <person name="Nagata T."/>
            <person name="Kawagashira N."/>
            <person name="Doi K."/>
            <person name="Kishimoto N."/>
            <person name="Yazaki J."/>
            <person name="Ishikawa M."/>
            <person name="Yamada H."/>
            <person name="Ooka H."/>
            <person name="Hotta I."/>
            <person name="Kojima K."/>
            <person name="Namiki T."/>
            <person name="Ohneda E."/>
            <person name="Yahagi W."/>
            <person name="Suzuki K."/>
            <person name="Li C."/>
            <person name="Ohtsuki K."/>
            <person name="Shishiki T."/>
            <person name="Otomo Y."/>
            <person name="Murakami K."/>
            <person name="Iida Y."/>
            <person name="Sugano S."/>
            <person name="Fujimura T."/>
            <person name="Suzuki Y."/>
            <person name="Tsunoda Y."/>
            <person name="Kurosaki T."/>
            <person name="Kodama T."/>
            <person name="Masuda H."/>
            <person name="Kobayashi M."/>
            <person name="Xie Q."/>
            <person name="Lu M."/>
            <person name="Narikawa R."/>
            <person name="Sugiyama A."/>
            <person name="Mizuno K."/>
            <person name="Yokomizo S."/>
            <person name="Niikura J."/>
            <person name="Ikeda R."/>
            <person name="Ishibiki J."/>
            <person name="Kawamata M."/>
            <person name="Yoshimura A."/>
            <person name="Miura J."/>
            <person name="Kusumegi T."/>
            <person name="Oka M."/>
            <person name="Ryu R."/>
            <person name="Ueda M."/>
            <person name="Matsubara K."/>
            <person name="Kawai J."/>
            <person name="Carninci P."/>
            <person name="Adachi J."/>
            <person name="Aizawa K."/>
            <person name="Arakawa T."/>
            <person name="Fukuda S."/>
            <person name="Hara A."/>
            <person name="Hashidume W."/>
            <person name="Hayatsu N."/>
            <person name="Imotani K."/>
            <person name="Ishii Y."/>
            <person name="Itoh M."/>
            <person name="Kagawa I."/>
            <person name="Kondo S."/>
            <person name="Konno H."/>
            <person name="Miyazaki A."/>
            <person name="Osato N."/>
            <person name="Ota Y."/>
            <person name="Saito R."/>
            <person name="Sasaki D."/>
            <person name="Sato K."/>
            <person name="Shibata K."/>
            <person name="Shinagawa A."/>
            <person name="Shiraki T."/>
            <person name="Yoshino M."/>
            <person name="Hayashizaki Y."/>
        </authorList>
    </citation>
    <scope>NUCLEOTIDE SEQUENCE</scope>
</reference>
<proteinExistence type="evidence at transcript level"/>
<feature type="compositionally biased region" description="Polar residues" evidence="1">
    <location>
        <begin position="21"/>
        <end position="42"/>
    </location>
</feature>
<feature type="region of interest" description="Disordered" evidence="1">
    <location>
        <begin position="18"/>
        <end position="42"/>
    </location>
</feature>
<sequence>MDPCSPCSGTRSRACKKRTPAWTSTSRTGSGWINPSTSGLSTSTMRATERIWSQGKLRSRRNSVVKCRSKKLDYICICQWGHLFDSRQFSSILCRICLPCSNSFVCFICVAKLENCVKFHWEVDTSSAATSRPGHNL</sequence>
<protein>
    <submittedName>
        <fullName evidence="2">cDNA clone:J013001F04, full insert sequence</fullName>
    </submittedName>
</protein>
<name>B7EAC7_ORYSJ</name>
<dbReference type="AlphaFoldDB" id="B7EAC7"/>